<gene>
    <name evidence="1" type="ORF">RYX56_23930</name>
</gene>
<evidence type="ECO:0000313" key="1">
    <source>
        <dbReference type="EMBL" id="MDV2687400.1"/>
    </source>
</evidence>
<keyword evidence="2" id="KW-1185">Reference proteome</keyword>
<feature type="non-terminal residue" evidence="1">
    <location>
        <position position="1"/>
    </location>
</feature>
<name>A0ABU3XHP9_9BACI</name>
<dbReference type="EMBL" id="JAWJBA010000689">
    <property type="protein sequence ID" value="MDV2687400.1"/>
    <property type="molecule type" value="Genomic_DNA"/>
</dbReference>
<comment type="caution">
    <text evidence="1">The sequence shown here is derived from an EMBL/GenBank/DDBJ whole genome shotgun (WGS) entry which is preliminary data.</text>
</comment>
<protein>
    <submittedName>
        <fullName evidence="1">Uncharacterized protein</fullName>
    </submittedName>
</protein>
<sequence>GLSDRDYMRDSYRRRGGAASIPVWKDKKGRVERDDVPLGSASWVGKNNEFDEYDRIAMHYGRRRRTRTGRAGWTPALRGLIPIL</sequence>
<organism evidence="1 2">
    <name type="scientific">Alkalihalophilus lindianensis</name>
    <dbReference type="NCBI Taxonomy" id="1630542"/>
    <lineage>
        <taxon>Bacteria</taxon>
        <taxon>Bacillati</taxon>
        <taxon>Bacillota</taxon>
        <taxon>Bacilli</taxon>
        <taxon>Bacillales</taxon>
        <taxon>Bacillaceae</taxon>
        <taxon>Alkalihalophilus</taxon>
    </lineage>
</organism>
<accession>A0ABU3XHP9</accession>
<reference evidence="1 2" key="1">
    <citation type="submission" date="2023-10" db="EMBL/GenBank/DDBJ databases">
        <title>Screening of Alkalihalobacillus lindianensis BZ-TG-R113 and Its Alleviation of Salt Stress on Rapeseed Growth.</title>
        <authorList>
            <person name="Zhao B."/>
            <person name="Guo T."/>
        </authorList>
    </citation>
    <scope>NUCLEOTIDE SEQUENCE [LARGE SCALE GENOMIC DNA]</scope>
    <source>
        <strain evidence="1 2">BZ-TG-R113</strain>
    </source>
</reference>
<feature type="non-terminal residue" evidence="1">
    <location>
        <position position="84"/>
    </location>
</feature>
<dbReference type="Proteomes" id="UP001287282">
    <property type="component" value="Unassembled WGS sequence"/>
</dbReference>
<proteinExistence type="predicted"/>
<evidence type="ECO:0000313" key="2">
    <source>
        <dbReference type="Proteomes" id="UP001287282"/>
    </source>
</evidence>